<feature type="site" description="Important for substrate specificity" evidence="4">
    <location>
        <position position="71"/>
    </location>
</feature>
<dbReference type="Gene3D" id="3.90.950.10">
    <property type="match status" value="1"/>
</dbReference>
<dbReference type="NCBIfam" id="TIGR00172">
    <property type="entry name" value="maf"/>
    <property type="match status" value="1"/>
</dbReference>
<dbReference type="PIRSF" id="PIRSF006305">
    <property type="entry name" value="Maf"/>
    <property type="match status" value="1"/>
</dbReference>
<dbReference type="NCBIfam" id="NF010948">
    <property type="entry name" value="PRK14368.1"/>
    <property type="match status" value="1"/>
</dbReference>
<dbReference type="InterPro" id="IPR003697">
    <property type="entry name" value="Maf-like"/>
</dbReference>
<dbReference type="RefSeq" id="WP_305731246.1">
    <property type="nucleotide sequence ID" value="NZ_OW150024.1"/>
</dbReference>
<comment type="caution">
    <text evidence="4">Lacks conserved residue(s) required for the propagation of feature annotation.</text>
</comment>
<comment type="catalytic activity">
    <reaction evidence="4">
        <text>UTP + H2O = UMP + diphosphate + H(+)</text>
        <dbReference type="Rhea" id="RHEA:29395"/>
        <dbReference type="ChEBI" id="CHEBI:15377"/>
        <dbReference type="ChEBI" id="CHEBI:15378"/>
        <dbReference type="ChEBI" id="CHEBI:33019"/>
        <dbReference type="ChEBI" id="CHEBI:46398"/>
        <dbReference type="ChEBI" id="CHEBI:57865"/>
        <dbReference type="EC" id="3.6.1.9"/>
    </reaction>
</comment>
<dbReference type="PANTHER" id="PTHR43213:SF5">
    <property type="entry name" value="BIFUNCTIONAL DTTP_UTP PYROPHOSPHATASE_METHYLTRANSFERASE PROTEIN-RELATED"/>
    <property type="match status" value="1"/>
</dbReference>
<dbReference type="SUPFAM" id="SSF52972">
    <property type="entry name" value="ITPase-like"/>
    <property type="match status" value="1"/>
</dbReference>
<dbReference type="GO" id="GO:0047429">
    <property type="term" value="F:nucleoside triphosphate diphosphatase activity"/>
    <property type="evidence" value="ECO:0007669"/>
    <property type="project" value="UniProtKB-EC"/>
</dbReference>
<evidence type="ECO:0000256" key="3">
    <source>
        <dbReference type="ARBA" id="ARBA00023080"/>
    </source>
</evidence>
<evidence type="ECO:0000256" key="4">
    <source>
        <dbReference type="HAMAP-Rule" id="MF_00528"/>
    </source>
</evidence>
<keyword evidence="2 4" id="KW-0378">Hydrolase</keyword>
<comment type="function">
    <text evidence="4">Nucleoside triphosphate pyrophosphatase that hydrolyzes dTTP and UTP. May have a dual role in cell division arrest and in preventing the incorporation of modified nucleotides into cellular nucleic acids.</text>
</comment>
<dbReference type="InterPro" id="IPR029001">
    <property type="entry name" value="ITPase-like_fam"/>
</dbReference>
<reference evidence="5 6" key="1">
    <citation type="submission" date="2022-03" db="EMBL/GenBank/DDBJ databases">
        <authorList>
            <person name="Koch H."/>
        </authorList>
    </citation>
    <scope>NUCLEOTIDE SEQUENCE [LARGE SCALE GENOMIC DNA]</scope>
    <source>
        <strain evidence="5 6">G1</strain>
    </source>
</reference>
<evidence type="ECO:0000256" key="2">
    <source>
        <dbReference type="ARBA" id="ARBA00022801"/>
    </source>
</evidence>
<dbReference type="CDD" id="cd00555">
    <property type="entry name" value="Maf"/>
    <property type="match status" value="1"/>
</dbReference>
<dbReference type="Proteomes" id="UP001295463">
    <property type="component" value="Chromosome"/>
</dbReference>
<evidence type="ECO:0000256" key="1">
    <source>
        <dbReference type="ARBA" id="ARBA00001968"/>
    </source>
</evidence>
<accession>A0ABM9D504</accession>
<keyword evidence="4" id="KW-0963">Cytoplasm</keyword>
<protein>
    <recommendedName>
        <fullName evidence="4">dTTP/UTP pyrophosphatase</fullName>
        <shortName evidence="4">dTTPase/UTPase</shortName>
        <ecNumber evidence="4">3.6.1.9</ecNumber>
    </recommendedName>
    <alternativeName>
        <fullName evidence="4">Nucleoside triphosphate pyrophosphatase</fullName>
    </alternativeName>
    <alternativeName>
        <fullName evidence="4">Nucleotide pyrophosphatase</fullName>
        <shortName evidence="4">Nucleotide PPase</shortName>
    </alternativeName>
</protein>
<proteinExistence type="inferred from homology"/>
<evidence type="ECO:0000313" key="5">
    <source>
        <dbReference type="EMBL" id="CAH2030301.1"/>
    </source>
</evidence>
<comment type="subcellular location">
    <subcellularLocation>
        <location evidence="4">Cytoplasm</location>
    </subcellularLocation>
</comment>
<feature type="site" description="Important for substrate specificity" evidence="4">
    <location>
        <position position="12"/>
    </location>
</feature>
<evidence type="ECO:0000313" key="6">
    <source>
        <dbReference type="Proteomes" id="UP001295463"/>
    </source>
</evidence>
<dbReference type="EC" id="3.6.1.9" evidence="4"/>
<comment type="cofactor">
    <cofactor evidence="1 4">
        <name>a divalent metal cation</name>
        <dbReference type="ChEBI" id="CHEBI:60240"/>
    </cofactor>
</comment>
<gene>
    <name evidence="5" type="ORF">GEAMG1_0479</name>
</gene>
<dbReference type="Pfam" id="PF02545">
    <property type="entry name" value="Maf"/>
    <property type="match status" value="1"/>
</dbReference>
<dbReference type="EMBL" id="OW150024">
    <property type="protein sequence ID" value="CAH2030301.1"/>
    <property type="molecule type" value="Genomic_DNA"/>
</dbReference>
<feature type="site" description="Important for substrate specificity" evidence="4">
    <location>
        <position position="155"/>
    </location>
</feature>
<keyword evidence="3 4" id="KW-0546">Nucleotide metabolism</keyword>
<sequence length="193" mass="20622">MGEIVLASASPRRSELLELAGVPFRVAPADIPEEPLPGEEAAAHAMRLAEEKARAAAAREASGRWFIGADTIVVLEGRIMGKPKDEAEAEAMLADLSGRSHQVITAYAVFDRSGGACVSRAVRTDVVFKQLDRREIEAYVATGCPLDKAGAYAIQGGAAHFVREIRGSYTNVVGLPTCELVETLRRMGALEQS</sequence>
<dbReference type="HAMAP" id="MF_00528">
    <property type="entry name" value="Maf"/>
    <property type="match status" value="1"/>
</dbReference>
<comment type="catalytic activity">
    <reaction evidence="4">
        <text>dTTP + H2O = dTMP + diphosphate + H(+)</text>
        <dbReference type="Rhea" id="RHEA:28534"/>
        <dbReference type="ChEBI" id="CHEBI:15377"/>
        <dbReference type="ChEBI" id="CHEBI:15378"/>
        <dbReference type="ChEBI" id="CHEBI:33019"/>
        <dbReference type="ChEBI" id="CHEBI:37568"/>
        <dbReference type="ChEBI" id="CHEBI:63528"/>
        <dbReference type="EC" id="3.6.1.9"/>
    </reaction>
</comment>
<organism evidence="5 6">
    <name type="scientific">Trichlorobacter ammonificans</name>
    <dbReference type="NCBI Taxonomy" id="2916410"/>
    <lineage>
        <taxon>Bacteria</taxon>
        <taxon>Pseudomonadati</taxon>
        <taxon>Thermodesulfobacteriota</taxon>
        <taxon>Desulfuromonadia</taxon>
        <taxon>Geobacterales</taxon>
        <taxon>Geobacteraceae</taxon>
        <taxon>Trichlorobacter</taxon>
    </lineage>
</organism>
<dbReference type="PANTHER" id="PTHR43213">
    <property type="entry name" value="BIFUNCTIONAL DTTP/UTP PYROPHOSPHATASE/METHYLTRANSFERASE PROTEIN-RELATED"/>
    <property type="match status" value="1"/>
</dbReference>
<comment type="similarity">
    <text evidence="4">Belongs to the Maf family. YhdE subfamily.</text>
</comment>
<name>A0ABM9D504_9BACT</name>
<keyword evidence="6" id="KW-1185">Reference proteome</keyword>
<feature type="active site" description="Proton acceptor" evidence="4">
    <location>
        <position position="70"/>
    </location>
</feature>